<reference evidence="1" key="1">
    <citation type="journal article" date="2014" name="Nat. Commun.">
        <title>The tobacco genome sequence and its comparison with those of tomato and potato.</title>
        <authorList>
            <person name="Sierro N."/>
            <person name="Battey J.N."/>
            <person name="Ouadi S."/>
            <person name="Bakaher N."/>
            <person name="Bovet L."/>
            <person name="Willig A."/>
            <person name="Goepfert S."/>
            <person name="Peitsch M.C."/>
            <person name="Ivanov N.V."/>
        </authorList>
    </citation>
    <scope>NUCLEOTIDE SEQUENCE [LARGE SCALE GENOMIC DNA]</scope>
</reference>
<sequence>MEWGQSVGDKEWGHAWEDENGKYSSTEDLFVVNGVKGFQVYAIGYDYYFTSKCLERPLNPQYSGGIAINPELNNGLNGWTKFGSARIETRTSKEGNVFIVASHRTQPSDSFSQRFYVEKDKMYTISAWYNSRFKLTVFENEMKWWFTEPIQGKEDYHLADAMLQYVKNYSMLVRGHNIVWENKDQLPSWAKTLSPPLLSAAVERRFYSLVPRYQGQMMHWDVDNENIHFSYLESQLGENASAYFYKKAHDMDSNTILFLN</sequence>
<dbReference type="RefSeq" id="XP_075084741.1">
    <property type="nucleotide sequence ID" value="XM_075228640.1"/>
</dbReference>
<reference evidence="2" key="2">
    <citation type="submission" date="2025-08" db="UniProtKB">
        <authorList>
            <consortium name="RefSeq"/>
        </authorList>
    </citation>
    <scope>IDENTIFICATION</scope>
    <source>
        <tissue evidence="2">Leaf</tissue>
    </source>
</reference>
<accession>A0AC58SIE6</accession>
<protein>
    <submittedName>
        <fullName evidence="2">Endo-1,4-beta-xylanase 4-like</fullName>
    </submittedName>
</protein>
<dbReference type="Proteomes" id="UP000790787">
    <property type="component" value="Chromosome 13"/>
</dbReference>
<proteinExistence type="predicted"/>
<keyword evidence="1" id="KW-1185">Reference proteome</keyword>
<name>A0AC58SIE6_TOBAC</name>
<evidence type="ECO:0000313" key="1">
    <source>
        <dbReference type="Proteomes" id="UP000790787"/>
    </source>
</evidence>
<gene>
    <name evidence="2" type="primary">LOC142161716</name>
</gene>
<organism evidence="1 2">
    <name type="scientific">Nicotiana tabacum</name>
    <name type="common">Common tobacco</name>
    <dbReference type="NCBI Taxonomy" id="4097"/>
    <lineage>
        <taxon>Eukaryota</taxon>
        <taxon>Viridiplantae</taxon>
        <taxon>Streptophyta</taxon>
        <taxon>Embryophyta</taxon>
        <taxon>Tracheophyta</taxon>
        <taxon>Spermatophyta</taxon>
        <taxon>Magnoliopsida</taxon>
        <taxon>eudicotyledons</taxon>
        <taxon>Gunneridae</taxon>
        <taxon>Pentapetalae</taxon>
        <taxon>asterids</taxon>
        <taxon>lamiids</taxon>
        <taxon>Solanales</taxon>
        <taxon>Solanaceae</taxon>
        <taxon>Nicotianoideae</taxon>
        <taxon>Nicotianeae</taxon>
        <taxon>Nicotiana</taxon>
    </lineage>
</organism>
<evidence type="ECO:0000313" key="2">
    <source>
        <dbReference type="RefSeq" id="XP_075084741.1"/>
    </source>
</evidence>